<keyword evidence="5" id="KW-1185">Reference proteome</keyword>
<feature type="chain" id="PRO_5043125840" evidence="3">
    <location>
        <begin position="16"/>
        <end position="128"/>
    </location>
</feature>
<dbReference type="PANTHER" id="PTHR34228">
    <property type="entry name" value="PROTEIN CBG09474-RELATED"/>
    <property type="match status" value="1"/>
</dbReference>
<keyword evidence="2" id="KW-0964">Secreted</keyword>
<sequence>MKWLILAATIAFAIASQCTRDKYKEDGSGPWECGTTGFIKWHFQSMQQVFCPSYRNPINLCCYKHDDCYGNQEGRTKCDKEFRSCMMDATKGSSICKTFFGRYIAYMVEQFGQSAYDASAPQPKDEKN</sequence>
<dbReference type="InterPro" id="IPR053322">
    <property type="entry name" value="PLA2-like"/>
</dbReference>
<reference evidence="6" key="1">
    <citation type="submission" date="2017-02" db="UniProtKB">
        <authorList>
            <consortium name="WormBaseParasite"/>
        </authorList>
    </citation>
    <scope>IDENTIFICATION</scope>
</reference>
<protein>
    <submittedName>
        <fullName evidence="6">Phospholipase A2</fullName>
    </submittedName>
</protein>
<dbReference type="Proteomes" id="UP000271162">
    <property type="component" value="Unassembled WGS sequence"/>
</dbReference>
<evidence type="ECO:0000313" key="4">
    <source>
        <dbReference type="EMBL" id="VDL82224.1"/>
    </source>
</evidence>
<evidence type="ECO:0000313" key="5">
    <source>
        <dbReference type="Proteomes" id="UP000271162"/>
    </source>
</evidence>
<keyword evidence="3" id="KW-0732">Signal</keyword>
<feature type="signal peptide" evidence="3">
    <location>
        <begin position="1"/>
        <end position="15"/>
    </location>
</feature>
<dbReference type="GO" id="GO:0050482">
    <property type="term" value="P:arachidonate secretion"/>
    <property type="evidence" value="ECO:0007669"/>
    <property type="project" value="InterPro"/>
</dbReference>
<dbReference type="GO" id="GO:0006644">
    <property type="term" value="P:phospholipid metabolic process"/>
    <property type="evidence" value="ECO:0007669"/>
    <property type="project" value="InterPro"/>
</dbReference>
<dbReference type="GO" id="GO:0005576">
    <property type="term" value="C:extracellular region"/>
    <property type="evidence" value="ECO:0007669"/>
    <property type="project" value="UniProtKB-SubCell"/>
</dbReference>
<dbReference type="PROSITE" id="PS00118">
    <property type="entry name" value="PA2_HIS"/>
    <property type="match status" value="1"/>
</dbReference>
<dbReference type="AlphaFoldDB" id="A0A0N4YMS5"/>
<reference evidence="4 5" key="2">
    <citation type="submission" date="2018-11" db="EMBL/GenBank/DDBJ databases">
        <authorList>
            <consortium name="Pathogen Informatics"/>
        </authorList>
    </citation>
    <scope>NUCLEOTIDE SEQUENCE [LARGE SCALE GENOMIC DNA]</scope>
</reference>
<dbReference type="GO" id="GO:0004623">
    <property type="term" value="F:phospholipase A2 activity"/>
    <property type="evidence" value="ECO:0007669"/>
    <property type="project" value="InterPro"/>
</dbReference>
<dbReference type="EMBL" id="UYSL01023472">
    <property type="protein sequence ID" value="VDL82224.1"/>
    <property type="molecule type" value="Genomic_DNA"/>
</dbReference>
<dbReference type="InterPro" id="IPR033113">
    <property type="entry name" value="PLA2_histidine"/>
</dbReference>
<dbReference type="Gene3D" id="1.20.90.10">
    <property type="entry name" value="Phospholipase A2 domain"/>
    <property type="match status" value="1"/>
</dbReference>
<evidence type="ECO:0000313" key="6">
    <source>
        <dbReference type="WBParaSite" id="NBR_0001849801-mRNA-1"/>
    </source>
</evidence>
<dbReference type="WBParaSite" id="NBR_0001849801-mRNA-1">
    <property type="protein sequence ID" value="NBR_0001849801-mRNA-1"/>
    <property type="gene ID" value="NBR_0001849801"/>
</dbReference>
<proteinExistence type="predicted"/>
<accession>A0A0N4YMS5</accession>
<evidence type="ECO:0000256" key="2">
    <source>
        <dbReference type="ARBA" id="ARBA00022525"/>
    </source>
</evidence>
<dbReference type="InterPro" id="IPR036444">
    <property type="entry name" value="PLipase_A2_dom_sf"/>
</dbReference>
<dbReference type="OMA" id="ARFSCGH"/>
<name>A0A0N4YMS5_NIPBR</name>
<evidence type="ECO:0000256" key="3">
    <source>
        <dbReference type="SAM" id="SignalP"/>
    </source>
</evidence>
<organism evidence="6">
    <name type="scientific">Nippostrongylus brasiliensis</name>
    <name type="common">Rat hookworm</name>
    <dbReference type="NCBI Taxonomy" id="27835"/>
    <lineage>
        <taxon>Eukaryota</taxon>
        <taxon>Metazoa</taxon>
        <taxon>Ecdysozoa</taxon>
        <taxon>Nematoda</taxon>
        <taxon>Chromadorea</taxon>
        <taxon>Rhabditida</taxon>
        <taxon>Rhabditina</taxon>
        <taxon>Rhabditomorpha</taxon>
        <taxon>Strongyloidea</taxon>
        <taxon>Heligmosomidae</taxon>
        <taxon>Nippostrongylus</taxon>
    </lineage>
</organism>
<evidence type="ECO:0000256" key="1">
    <source>
        <dbReference type="ARBA" id="ARBA00004613"/>
    </source>
</evidence>
<dbReference type="SUPFAM" id="SSF48619">
    <property type="entry name" value="Phospholipase A2, PLA2"/>
    <property type="match status" value="1"/>
</dbReference>
<gene>
    <name evidence="4" type="ORF">NBR_LOCUS18499</name>
</gene>
<comment type="subcellular location">
    <subcellularLocation>
        <location evidence="1">Secreted</location>
    </subcellularLocation>
</comment>